<dbReference type="EMBL" id="HBEM01017053">
    <property type="protein sequence ID" value="CAD8452742.1"/>
    <property type="molecule type" value="Transcribed_RNA"/>
</dbReference>
<proteinExistence type="predicted"/>
<accession>A0A6T6VBZ5</accession>
<name>A0A6T6VBZ5_9EUKA</name>
<reference evidence="3" key="1">
    <citation type="submission" date="2021-01" db="EMBL/GenBank/DDBJ databases">
        <authorList>
            <person name="Corre E."/>
            <person name="Pelletier E."/>
            <person name="Niang G."/>
            <person name="Scheremetjew M."/>
            <person name="Finn R."/>
            <person name="Kale V."/>
            <person name="Holt S."/>
            <person name="Cochrane G."/>
            <person name="Meng A."/>
            <person name="Brown T."/>
            <person name="Cohen L."/>
        </authorList>
    </citation>
    <scope>NUCLEOTIDE SEQUENCE</scope>
    <source>
        <strain evidence="3">CCMP2058</strain>
    </source>
</reference>
<evidence type="ECO:0000256" key="1">
    <source>
        <dbReference type="SAM" id="MobiDB-lite"/>
    </source>
</evidence>
<feature type="region of interest" description="Disordered" evidence="1">
    <location>
        <begin position="83"/>
        <end position="111"/>
    </location>
</feature>
<feature type="compositionally biased region" description="Pro residues" evidence="1">
    <location>
        <begin position="89"/>
        <end position="107"/>
    </location>
</feature>
<evidence type="ECO:0000313" key="2">
    <source>
        <dbReference type="EMBL" id="CAD8452741.1"/>
    </source>
</evidence>
<evidence type="ECO:0000313" key="3">
    <source>
        <dbReference type="EMBL" id="CAD8452742.1"/>
    </source>
</evidence>
<dbReference type="AlphaFoldDB" id="A0A6T6VBZ5"/>
<protein>
    <submittedName>
        <fullName evidence="3">Uncharacterized protein</fullName>
    </submittedName>
</protein>
<gene>
    <name evidence="2" type="ORF">LAMO00422_LOCUS11680</name>
    <name evidence="3" type="ORF">LAMO00422_LOCUS11681</name>
</gene>
<organism evidence="3">
    <name type="scientific">Amorphochlora amoebiformis</name>
    <dbReference type="NCBI Taxonomy" id="1561963"/>
    <lineage>
        <taxon>Eukaryota</taxon>
        <taxon>Sar</taxon>
        <taxon>Rhizaria</taxon>
        <taxon>Cercozoa</taxon>
        <taxon>Chlorarachniophyceae</taxon>
        <taxon>Amorphochlora</taxon>
    </lineage>
</organism>
<dbReference type="EMBL" id="HBEM01017052">
    <property type="protein sequence ID" value="CAD8452741.1"/>
    <property type="molecule type" value="Transcribed_RNA"/>
</dbReference>
<sequence length="230" mass="24959">MGASGIWSGRMLGVVAGILIVFGALSYGPTSHYTQRLRSSEQTTVTTGGGISSIFEFLQRPPSERRAGIFNAIKCAGNHTMEVFKPKPRTTPLPKPTPPPSPSPPSPVSLLNRPKQESVIVVNKHNPWVRFAVVAGMSGLFYKGIEHVVSNPVVHSYCKQHMPRLTQFYDKDILDKIRHLGACIRRSEGLSPLVDTLVGMRVPGTRKDGLKVHSITDQGTHLTTVCVGGG</sequence>